<evidence type="ECO:0000313" key="2">
    <source>
        <dbReference type="EMBL" id="EHM13920.1"/>
    </source>
</evidence>
<dbReference type="AlphaFoldDB" id="H0UJF3"/>
<name>H0UJF3_9BACT</name>
<feature type="chain" id="PRO_5003541929" evidence="1">
    <location>
        <begin position="25"/>
        <end position="262"/>
    </location>
</feature>
<protein>
    <submittedName>
        <fullName evidence="2">ABC-type Co2+ transport system, periplasmic component</fullName>
    </submittedName>
</protein>
<organism evidence="2 3">
    <name type="scientific">Jonquetella anthropi DSM 22815</name>
    <dbReference type="NCBI Taxonomy" id="885272"/>
    <lineage>
        <taxon>Bacteria</taxon>
        <taxon>Thermotogati</taxon>
        <taxon>Synergistota</taxon>
        <taxon>Synergistia</taxon>
        <taxon>Synergistales</taxon>
        <taxon>Dethiosulfovibrionaceae</taxon>
        <taxon>Jonquetella</taxon>
    </lineage>
</organism>
<keyword evidence="1" id="KW-0732">Signal</keyword>
<dbReference type="Proteomes" id="UP000003806">
    <property type="component" value="Chromosome"/>
</dbReference>
<dbReference type="OrthoDB" id="4219at2"/>
<feature type="signal peptide" evidence="1">
    <location>
        <begin position="1"/>
        <end position="24"/>
    </location>
</feature>
<accession>H0UJF3</accession>
<sequence>METKKAVAGITVAALLSFAGAAMAHELFLKPEVFAAKGDSDVKVSIISTHRFMISEEVEEADTMKLGVLGTSGDTFGDVKADEANQCLVSTLHVKSDAPAVLTLERAGELYSITNKGGKPGSRKELEAQGLKVKSSTLYCKFVKAMFNAKSGDETWKELANQDLEIVPLSNPADLKVGDELAVKILHHGSPESTNVWASYDGFAPDWENTYAYYTECDTEGVAHIRITHPGYWFVRTMSTEKGVDGEYDSKNIRSVFCFEVK</sequence>
<keyword evidence="3" id="KW-1185">Reference proteome</keyword>
<dbReference type="EMBL" id="CM001376">
    <property type="protein sequence ID" value="EHM13920.1"/>
    <property type="molecule type" value="Genomic_DNA"/>
</dbReference>
<dbReference type="HOGENOM" id="CLU_089873_0_0_0"/>
<dbReference type="InterPro" id="IPR019613">
    <property type="entry name" value="DUF4198"/>
</dbReference>
<dbReference type="Pfam" id="PF10670">
    <property type="entry name" value="DUF4198"/>
    <property type="match status" value="1"/>
</dbReference>
<dbReference type="eggNOG" id="COG5266">
    <property type="taxonomic scope" value="Bacteria"/>
</dbReference>
<evidence type="ECO:0000313" key="3">
    <source>
        <dbReference type="Proteomes" id="UP000003806"/>
    </source>
</evidence>
<dbReference type="STRING" id="885272.JonanDRAFT_1561"/>
<proteinExistence type="predicted"/>
<evidence type="ECO:0000256" key="1">
    <source>
        <dbReference type="SAM" id="SignalP"/>
    </source>
</evidence>
<gene>
    <name evidence="2" type="ORF">JonanDRAFT_1561</name>
</gene>
<dbReference type="RefSeq" id="WP_008519802.1">
    <property type="nucleotide sequence ID" value="NZ_CM001376.1"/>
</dbReference>
<reference evidence="2 3" key="1">
    <citation type="submission" date="2011-11" db="EMBL/GenBank/DDBJ databases">
        <title>The Noncontiguous Finished genome of Jonquetella anthropi DSM 22815.</title>
        <authorList>
            <consortium name="US DOE Joint Genome Institute (JGI-PGF)"/>
            <person name="Lucas S."/>
            <person name="Copeland A."/>
            <person name="Lapidus A."/>
            <person name="Glavina del Rio T."/>
            <person name="Dalin E."/>
            <person name="Tice H."/>
            <person name="Bruce D."/>
            <person name="Goodwin L."/>
            <person name="Pitluck S."/>
            <person name="Peters L."/>
            <person name="Mikhailova N."/>
            <person name="Held B."/>
            <person name="Kyrpides N."/>
            <person name="Mavromatis K."/>
            <person name="Ivanova N."/>
            <person name="Markowitz V."/>
            <person name="Cheng J.-F."/>
            <person name="Hugenholtz P."/>
            <person name="Woyke T."/>
            <person name="Wu D."/>
            <person name="Gronow S."/>
            <person name="Wellnitz S."/>
            <person name="Brambilla E."/>
            <person name="Klenk H.-P."/>
            <person name="Eisen J.A."/>
        </authorList>
    </citation>
    <scope>NUCLEOTIDE SEQUENCE [LARGE SCALE GENOMIC DNA]</scope>
    <source>
        <strain evidence="2 3">DSM 22815</strain>
    </source>
</reference>